<gene>
    <name evidence="1" type="ORF">M9H77_06520</name>
</gene>
<dbReference type="Proteomes" id="UP001060085">
    <property type="component" value="Linkage Group LG02"/>
</dbReference>
<accession>A0ACC0BSG4</accession>
<name>A0ACC0BSG4_CATRO</name>
<reference evidence="2" key="1">
    <citation type="journal article" date="2023" name="Nat. Plants">
        <title>Single-cell RNA sequencing provides a high-resolution roadmap for understanding the multicellular compartmentation of specialized metabolism.</title>
        <authorList>
            <person name="Sun S."/>
            <person name="Shen X."/>
            <person name="Li Y."/>
            <person name="Li Y."/>
            <person name="Wang S."/>
            <person name="Li R."/>
            <person name="Zhang H."/>
            <person name="Shen G."/>
            <person name="Guo B."/>
            <person name="Wei J."/>
            <person name="Xu J."/>
            <person name="St-Pierre B."/>
            <person name="Chen S."/>
            <person name="Sun C."/>
        </authorList>
    </citation>
    <scope>NUCLEOTIDE SEQUENCE [LARGE SCALE GENOMIC DNA]</scope>
</reference>
<evidence type="ECO:0000313" key="2">
    <source>
        <dbReference type="Proteomes" id="UP001060085"/>
    </source>
</evidence>
<keyword evidence="2" id="KW-1185">Reference proteome</keyword>
<protein>
    <submittedName>
        <fullName evidence="1">Uncharacterized protein</fullName>
    </submittedName>
</protein>
<evidence type="ECO:0000313" key="1">
    <source>
        <dbReference type="EMBL" id="KAI5675570.1"/>
    </source>
</evidence>
<dbReference type="EMBL" id="CM044702">
    <property type="protein sequence ID" value="KAI5675570.1"/>
    <property type="molecule type" value="Genomic_DNA"/>
</dbReference>
<organism evidence="1 2">
    <name type="scientific">Catharanthus roseus</name>
    <name type="common">Madagascar periwinkle</name>
    <name type="synonym">Vinca rosea</name>
    <dbReference type="NCBI Taxonomy" id="4058"/>
    <lineage>
        <taxon>Eukaryota</taxon>
        <taxon>Viridiplantae</taxon>
        <taxon>Streptophyta</taxon>
        <taxon>Embryophyta</taxon>
        <taxon>Tracheophyta</taxon>
        <taxon>Spermatophyta</taxon>
        <taxon>Magnoliopsida</taxon>
        <taxon>eudicotyledons</taxon>
        <taxon>Gunneridae</taxon>
        <taxon>Pentapetalae</taxon>
        <taxon>asterids</taxon>
        <taxon>lamiids</taxon>
        <taxon>Gentianales</taxon>
        <taxon>Apocynaceae</taxon>
        <taxon>Rauvolfioideae</taxon>
        <taxon>Vinceae</taxon>
        <taxon>Catharanthinae</taxon>
        <taxon>Catharanthus</taxon>
    </lineage>
</organism>
<proteinExistence type="predicted"/>
<sequence>MDRLLMEIKERSLLSPSQQPYSVLQPPSPPSSSSSSSSSYSSIQSSGFNLNNKVSPSILLIIIILAIIFFISGLLHLLVRFLLRPPTRDPDEMDNVTALQGQLQQLFHLHDAGVDQSFIDTLPVFNYKAIIGVKSPFDCAVCLSEFEGEDKLRLLPKCSHAFHMECIDTWLLSHSTCPLCRASLLPDFSSNPNCSPIVLVLESGSESSREIVSEREVGVGLGPNLNSRVNSHLSTHIDDEFRQPLSDLFRKSCEIQEKEEENKESIVGSGEKIVQVKLGKFRNVDGGGSGVEGSSDNNVDERRCFSMGSFAYIMDENTSLQVPIRTPIKKQSSKKPSLPLIPGHRPAKSECGSDSRREFNGFEAFKSLQIQANTNNSCSSNNAAGDGKAIGSSSRGESFSISKIWLRGKKEKPNLATMQSSRRAFSFRFPVHRAGVAGDELKQNKNGGRGGGGGGNRRTISEIDIGRWENGASEMGCDLDSQSCHSLDSQANPHSFARRTLLWLMGRQNKVVHSSFPSNV</sequence>
<comment type="caution">
    <text evidence="1">The sequence shown here is derived from an EMBL/GenBank/DDBJ whole genome shotgun (WGS) entry which is preliminary data.</text>
</comment>